<proteinExistence type="predicted"/>
<reference evidence="2" key="1">
    <citation type="journal article" date="2019" name="Int. J. Syst. Evol. Microbiol.">
        <title>The Global Catalogue of Microorganisms (GCM) 10K type strain sequencing project: providing services to taxonomists for standard genome sequencing and annotation.</title>
        <authorList>
            <consortium name="The Broad Institute Genomics Platform"/>
            <consortium name="The Broad Institute Genome Sequencing Center for Infectious Disease"/>
            <person name="Wu L."/>
            <person name="Ma J."/>
        </authorList>
    </citation>
    <scope>NUCLEOTIDE SEQUENCE [LARGE SCALE GENOMIC DNA]</scope>
    <source>
        <strain evidence="2">CGMCC 1.12664</strain>
    </source>
</reference>
<accession>A0A916ZYS2</accession>
<keyword evidence="2" id="KW-1185">Reference proteome</keyword>
<name>A0A916ZYS2_9RHOB</name>
<comment type="caution">
    <text evidence="1">The sequence shown here is derived from an EMBL/GenBank/DDBJ whole genome shotgun (WGS) entry which is preliminary data.</text>
</comment>
<protein>
    <submittedName>
        <fullName evidence="1">Uncharacterized protein</fullName>
    </submittedName>
</protein>
<dbReference type="RefSeq" id="WP_188475830.1">
    <property type="nucleotide sequence ID" value="NZ_BMFJ01000001.1"/>
</dbReference>
<dbReference type="AlphaFoldDB" id="A0A916ZYS2"/>
<organism evidence="1 2">
    <name type="scientific">Primorskyibacter flagellatus</name>
    <dbReference type="NCBI Taxonomy" id="1387277"/>
    <lineage>
        <taxon>Bacteria</taxon>
        <taxon>Pseudomonadati</taxon>
        <taxon>Pseudomonadota</taxon>
        <taxon>Alphaproteobacteria</taxon>
        <taxon>Rhodobacterales</taxon>
        <taxon>Roseobacteraceae</taxon>
        <taxon>Primorskyibacter</taxon>
    </lineage>
</organism>
<evidence type="ECO:0000313" key="2">
    <source>
        <dbReference type="Proteomes" id="UP000612855"/>
    </source>
</evidence>
<gene>
    <name evidence="1" type="ORF">GCM10011360_02630</name>
</gene>
<sequence>MRNPLEGIDHYDLNRLTSHQTQRLDDIVKKCRSGTRLTAKDVDDLGGIRRAVKVEPTSLADTVAEMKRLFGG</sequence>
<dbReference type="EMBL" id="BMFJ01000001">
    <property type="protein sequence ID" value="GGE17295.1"/>
    <property type="molecule type" value="Genomic_DNA"/>
</dbReference>
<dbReference type="Proteomes" id="UP000612855">
    <property type="component" value="Unassembled WGS sequence"/>
</dbReference>
<evidence type="ECO:0000313" key="1">
    <source>
        <dbReference type="EMBL" id="GGE17295.1"/>
    </source>
</evidence>